<dbReference type="AlphaFoldDB" id="A0AAN0JCD8"/>
<keyword evidence="7" id="KW-1185">Reference proteome</keyword>
<dbReference type="GO" id="GO:0005634">
    <property type="term" value="C:nucleus"/>
    <property type="evidence" value="ECO:0007669"/>
    <property type="project" value="TreeGrafter"/>
</dbReference>
<dbReference type="SMART" id="SM00368">
    <property type="entry name" value="LRR_RI"/>
    <property type="match status" value="3"/>
</dbReference>
<evidence type="ECO:0008006" key="8">
    <source>
        <dbReference type="Google" id="ProtNLM"/>
    </source>
</evidence>
<evidence type="ECO:0000313" key="6">
    <source>
        <dbReference type="EnsemblMetazoa" id="XP_019854437.1"/>
    </source>
</evidence>
<dbReference type="Proteomes" id="UP000007879">
    <property type="component" value="Unassembled WGS sequence"/>
</dbReference>
<dbReference type="PANTHER" id="PTHR24113:SF12">
    <property type="entry name" value="RAN GTPASE-ACTIVATING PROTEIN 1"/>
    <property type="match status" value="1"/>
</dbReference>
<dbReference type="PANTHER" id="PTHR24113">
    <property type="entry name" value="RAN GTPASE-ACTIVATING PROTEIN 1"/>
    <property type="match status" value="1"/>
</dbReference>
<name>A0AAN0JCD8_AMPQE</name>
<keyword evidence="3" id="KW-0677">Repeat</keyword>
<evidence type="ECO:0000256" key="2">
    <source>
        <dbReference type="ARBA" id="ARBA00022614"/>
    </source>
</evidence>
<accession>A0AAN0JCD8</accession>
<dbReference type="GO" id="GO:0005096">
    <property type="term" value="F:GTPase activator activity"/>
    <property type="evidence" value="ECO:0007669"/>
    <property type="project" value="UniProtKB-KW"/>
</dbReference>
<feature type="compositionally biased region" description="Acidic residues" evidence="5">
    <location>
        <begin position="352"/>
        <end position="363"/>
    </location>
</feature>
<evidence type="ECO:0000256" key="4">
    <source>
        <dbReference type="SAM" id="Coils"/>
    </source>
</evidence>
<dbReference type="GO" id="GO:0031267">
    <property type="term" value="F:small GTPase binding"/>
    <property type="evidence" value="ECO:0007669"/>
    <property type="project" value="TreeGrafter"/>
</dbReference>
<keyword evidence="1" id="KW-0343">GTPase activation</keyword>
<keyword evidence="4" id="KW-0175">Coiled coil</keyword>
<feature type="region of interest" description="Disordered" evidence="5">
    <location>
        <begin position="352"/>
        <end position="375"/>
    </location>
</feature>
<reference evidence="7" key="1">
    <citation type="journal article" date="2010" name="Nature">
        <title>The Amphimedon queenslandica genome and the evolution of animal complexity.</title>
        <authorList>
            <person name="Srivastava M."/>
            <person name="Simakov O."/>
            <person name="Chapman J."/>
            <person name="Fahey B."/>
            <person name="Gauthier M.E."/>
            <person name="Mitros T."/>
            <person name="Richards G.S."/>
            <person name="Conaco C."/>
            <person name="Dacre M."/>
            <person name="Hellsten U."/>
            <person name="Larroux C."/>
            <person name="Putnam N.H."/>
            <person name="Stanke M."/>
            <person name="Adamska M."/>
            <person name="Darling A."/>
            <person name="Degnan S.M."/>
            <person name="Oakley T.H."/>
            <person name="Plachetzki D.C."/>
            <person name="Zhai Y."/>
            <person name="Adamski M."/>
            <person name="Calcino A."/>
            <person name="Cummins S.F."/>
            <person name="Goodstein D.M."/>
            <person name="Harris C."/>
            <person name="Jackson D.J."/>
            <person name="Leys S.P."/>
            <person name="Shu S."/>
            <person name="Woodcroft B.J."/>
            <person name="Vervoort M."/>
            <person name="Kosik K.S."/>
            <person name="Manning G."/>
            <person name="Degnan B.M."/>
            <person name="Rokhsar D.S."/>
        </authorList>
    </citation>
    <scope>NUCLEOTIDE SEQUENCE [LARGE SCALE GENOMIC DNA]</scope>
</reference>
<dbReference type="RefSeq" id="XP_019854437.1">
    <property type="nucleotide sequence ID" value="XM_019998878.1"/>
</dbReference>
<dbReference type="GO" id="GO:0048471">
    <property type="term" value="C:perinuclear region of cytoplasm"/>
    <property type="evidence" value="ECO:0007669"/>
    <property type="project" value="TreeGrafter"/>
</dbReference>
<dbReference type="GO" id="GO:0005829">
    <property type="term" value="C:cytosol"/>
    <property type="evidence" value="ECO:0007669"/>
    <property type="project" value="TreeGrafter"/>
</dbReference>
<proteinExistence type="predicted"/>
<evidence type="ECO:0000313" key="7">
    <source>
        <dbReference type="Proteomes" id="UP000007879"/>
    </source>
</evidence>
<protein>
    <recommendedName>
        <fullName evidence="8">Death domain-containing protein</fullName>
    </recommendedName>
</protein>
<dbReference type="KEGG" id="aqu:109583492"/>
<evidence type="ECO:0000256" key="1">
    <source>
        <dbReference type="ARBA" id="ARBA00022468"/>
    </source>
</evidence>
<dbReference type="InterPro" id="IPR032675">
    <property type="entry name" value="LRR_dom_sf"/>
</dbReference>
<dbReference type="InterPro" id="IPR027038">
    <property type="entry name" value="RanGap"/>
</dbReference>
<dbReference type="GO" id="GO:0006913">
    <property type="term" value="P:nucleocytoplasmic transport"/>
    <property type="evidence" value="ECO:0007669"/>
    <property type="project" value="TreeGrafter"/>
</dbReference>
<evidence type="ECO:0000256" key="3">
    <source>
        <dbReference type="ARBA" id="ARBA00022737"/>
    </source>
</evidence>
<evidence type="ECO:0000256" key="5">
    <source>
        <dbReference type="SAM" id="MobiDB-lite"/>
    </source>
</evidence>
<dbReference type="GeneID" id="109583492"/>
<organism evidence="6 7">
    <name type="scientific">Amphimedon queenslandica</name>
    <name type="common">Sponge</name>
    <dbReference type="NCBI Taxonomy" id="400682"/>
    <lineage>
        <taxon>Eukaryota</taxon>
        <taxon>Metazoa</taxon>
        <taxon>Porifera</taxon>
        <taxon>Demospongiae</taxon>
        <taxon>Heteroscleromorpha</taxon>
        <taxon>Haplosclerida</taxon>
        <taxon>Niphatidae</taxon>
        <taxon>Amphimedon</taxon>
    </lineage>
</organism>
<dbReference type="Gene3D" id="3.80.10.10">
    <property type="entry name" value="Ribonuclease Inhibitor"/>
    <property type="match status" value="2"/>
</dbReference>
<feature type="region of interest" description="Disordered" evidence="5">
    <location>
        <begin position="1"/>
        <end position="21"/>
    </location>
</feature>
<dbReference type="SUPFAM" id="SSF52047">
    <property type="entry name" value="RNI-like"/>
    <property type="match status" value="1"/>
</dbReference>
<reference evidence="6" key="2">
    <citation type="submission" date="2024-06" db="UniProtKB">
        <authorList>
            <consortium name="EnsemblMetazoa"/>
        </authorList>
    </citation>
    <scope>IDENTIFICATION</scope>
</reference>
<feature type="compositionally biased region" description="Polar residues" evidence="5">
    <location>
        <begin position="1"/>
        <end position="11"/>
    </location>
</feature>
<sequence>MSISSESSSLDGNEMDNHGDHKILFPRDMRQKFQEMRLKFVSTFSQVQRKFDIKKNFFEIDEVKKFIGDWFPDLKPQLSDKTTIGKVLDALKRKCNIINLRPLEALAFEFNIEDAIPIIKSFKEEAKDFSNSVSVSLCLGEELQAVATPSRLLCETVVFVLNWDPEKHTLQDINDVLDELEPLNRFDYHLQSLQVDKIGRGNSVVVTCYCPAEYTGSLIMAVLGKVDTMQSKGLKEFILGNCTVWHTTQVVSKNTEETDLQAQINNLKASLGEKDERIMATEAELAKFKELSENRLKEIETLQKDLKESQRINVQKEEMIDELKKKISSLEEEKTTDKESIIRDIEDEVDIFTDESSNTDDSSDTDRSDVSLDSDTPIKVGEKIEAVRSQYSMRLSNPSLDQCEKVISKLKDTDKSVILSHSSSDSMKFLIPTILEKGTINKLCIYFSLLTRGDIFSFSSQLSTNKSLTTLVLTTGSISDDGVIELAESLQHNKQLKNLHLNGNPGITSDSAHSLTELLLTNKKLQYLRLHHTSIDTDGVLILMESLMINNTLEQLWLDKEHEEICLTLPYCEDIKNRLYFSLF</sequence>
<dbReference type="EnsemblMetazoa" id="XM_019998878.1">
    <property type="protein sequence ID" value="XP_019854437.1"/>
    <property type="gene ID" value="LOC109583492"/>
</dbReference>
<feature type="coiled-coil region" evidence="4">
    <location>
        <begin position="264"/>
        <end position="340"/>
    </location>
</feature>
<keyword evidence="2" id="KW-0433">Leucine-rich repeat</keyword>